<organism evidence="1 2">
    <name type="scientific">Ruminococcus callidus ATCC 27760</name>
    <dbReference type="NCBI Taxonomy" id="411473"/>
    <lineage>
        <taxon>Bacteria</taxon>
        <taxon>Bacillati</taxon>
        <taxon>Bacillota</taxon>
        <taxon>Clostridia</taxon>
        <taxon>Eubacteriales</taxon>
        <taxon>Oscillospiraceae</taxon>
        <taxon>Ruminococcus</taxon>
    </lineage>
</organism>
<sequence length="46" mass="5371">MGFSEMPSKRAFFRSLCGTVWNYRGISVGRYRIVRTSDLQNGLTRR</sequence>
<name>U2KVU7_9FIRM</name>
<dbReference type="STRING" id="411473.RUMCAL_01219"/>
<reference evidence="1 2" key="1">
    <citation type="submission" date="2013-07" db="EMBL/GenBank/DDBJ databases">
        <authorList>
            <person name="Weinstock G."/>
            <person name="Sodergren E."/>
            <person name="Wylie T."/>
            <person name="Fulton L."/>
            <person name="Fulton R."/>
            <person name="Fronick C."/>
            <person name="O'Laughlin M."/>
            <person name="Godfrey J."/>
            <person name="Miner T."/>
            <person name="Herter B."/>
            <person name="Appelbaum E."/>
            <person name="Cordes M."/>
            <person name="Lek S."/>
            <person name="Wollam A."/>
            <person name="Pepin K.H."/>
            <person name="Palsikar V.B."/>
            <person name="Mitreva M."/>
            <person name="Wilson R.K."/>
        </authorList>
    </citation>
    <scope>NUCLEOTIDE SEQUENCE [LARGE SCALE GENOMIC DNA]</scope>
    <source>
        <strain evidence="1 2">ATCC 27760</strain>
    </source>
</reference>
<protein>
    <submittedName>
        <fullName evidence="1">Uncharacterized protein</fullName>
    </submittedName>
</protein>
<comment type="caution">
    <text evidence="1">The sequence shown here is derived from an EMBL/GenBank/DDBJ whole genome shotgun (WGS) entry which is preliminary data.</text>
</comment>
<evidence type="ECO:0000313" key="2">
    <source>
        <dbReference type="Proteomes" id="UP000016662"/>
    </source>
</evidence>
<dbReference type="Proteomes" id="UP000016662">
    <property type="component" value="Unassembled WGS sequence"/>
</dbReference>
<evidence type="ECO:0000313" key="1">
    <source>
        <dbReference type="EMBL" id="ERJ96417.1"/>
    </source>
</evidence>
<accession>U2KVU7</accession>
<gene>
    <name evidence="1" type="ORF">RUMCAL_01219</name>
</gene>
<keyword evidence="2" id="KW-1185">Reference proteome</keyword>
<proteinExistence type="predicted"/>
<dbReference type="HOGENOM" id="CLU_3188616_0_0_9"/>
<dbReference type="EMBL" id="AWVF01000151">
    <property type="protein sequence ID" value="ERJ96417.1"/>
    <property type="molecule type" value="Genomic_DNA"/>
</dbReference>
<dbReference type="AlphaFoldDB" id="U2KVU7"/>